<accession>A0ABZ3C4A1</accession>
<evidence type="ECO:0000256" key="1">
    <source>
        <dbReference type="SAM" id="Phobius"/>
    </source>
</evidence>
<gene>
    <name evidence="2" type="ORF">PCC79_09180</name>
</gene>
<evidence type="ECO:0000313" key="3">
    <source>
        <dbReference type="Proteomes" id="UP001434337"/>
    </source>
</evidence>
<evidence type="ECO:0008006" key="4">
    <source>
        <dbReference type="Google" id="ProtNLM"/>
    </source>
</evidence>
<keyword evidence="1" id="KW-0472">Membrane</keyword>
<feature type="transmembrane region" description="Helical" evidence="1">
    <location>
        <begin position="12"/>
        <end position="31"/>
    </location>
</feature>
<keyword evidence="1" id="KW-0812">Transmembrane</keyword>
<dbReference type="Proteomes" id="UP001434337">
    <property type="component" value="Chromosome"/>
</dbReference>
<keyword evidence="1" id="KW-1133">Transmembrane helix</keyword>
<organism evidence="2 3">
    <name type="scientific">Propioniciclava soli</name>
    <dbReference type="NCBI Taxonomy" id="2775081"/>
    <lineage>
        <taxon>Bacteria</taxon>
        <taxon>Bacillati</taxon>
        <taxon>Actinomycetota</taxon>
        <taxon>Actinomycetes</taxon>
        <taxon>Propionibacteriales</taxon>
        <taxon>Propionibacteriaceae</taxon>
        <taxon>Propioniciclava</taxon>
    </lineage>
</organism>
<feature type="transmembrane region" description="Helical" evidence="1">
    <location>
        <begin position="37"/>
        <end position="58"/>
    </location>
</feature>
<feature type="transmembrane region" description="Helical" evidence="1">
    <location>
        <begin position="65"/>
        <end position="84"/>
    </location>
</feature>
<protein>
    <recommendedName>
        <fullName evidence="4">DUF4175 domain-containing protein</fullName>
    </recommendedName>
</protein>
<keyword evidence="3" id="KW-1185">Reference proteome</keyword>
<dbReference type="RefSeq" id="WP_232547819.1">
    <property type="nucleotide sequence ID" value="NZ_CP115965.1"/>
</dbReference>
<sequence length="114" mass="12061">MTDLRMSDLWPAVAILALCIPVGVLYAHAALPRVRPILYAAAIAGNALLVWAAFTLVARPSWVGLPAFATLMGAYLLAGAHLLGDHPALSSASLRQRVAVLLRNPRLRGLDADA</sequence>
<reference evidence="2 3" key="1">
    <citation type="journal article" date="2023" name="Environ Microbiome">
        <title>A coral-associated actinobacterium mitigates coral bleaching under heat stress.</title>
        <authorList>
            <person name="Li J."/>
            <person name="Zou Y."/>
            <person name="Li Q."/>
            <person name="Zhang J."/>
            <person name="Bourne D.G."/>
            <person name="Lyu Y."/>
            <person name="Liu C."/>
            <person name="Zhang S."/>
        </authorList>
    </citation>
    <scope>NUCLEOTIDE SEQUENCE [LARGE SCALE GENOMIC DNA]</scope>
    <source>
        <strain evidence="2 3">SCSIO 13291</strain>
    </source>
</reference>
<evidence type="ECO:0000313" key="2">
    <source>
        <dbReference type="EMBL" id="WZW97094.1"/>
    </source>
</evidence>
<name>A0ABZ3C4A1_9ACTN</name>
<dbReference type="EMBL" id="CP115965">
    <property type="protein sequence ID" value="WZW97094.1"/>
    <property type="molecule type" value="Genomic_DNA"/>
</dbReference>
<proteinExistence type="predicted"/>